<evidence type="ECO:0008006" key="4">
    <source>
        <dbReference type="Google" id="ProtNLM"/>
    </source>
</evidence>
<keyword evidence="1" id="KW-0472">Membrane</keyword>
<comment type="caution">
    <text evidence="2">The sequence shown here is derived from an EMBL/GenBank/DDBJ whole genome shotgun (WGS) entry which is preliminary data.</text>
</comment>
<sequence length="293" mass="31559">MKSYFCFNRIFAIMILLLAMAVVFFACSKSNDEASPETDKRDNEVLAAAAYEAQVGTLYDDLFDVALQAGQEEGLHAEGRRAPQEDVNHKLGTCFDRTLDDATAGKWPKTLTLDFDSACTGQDGRVRAGKVIMKISNYILLPGSVVTITLDNYSINGIRLEGTKVITNLSNSNGFKYSTKVTGGAIKLDSLTFGYTCDKTISQTEGTGTPFDTDDDFYSGTGTASLTYPGGTIVTYTVKEALVKALACPWIGKGKAEVTFNQLTATIDYGTGICDDSVTITIGDKMKGAILPR</sequence>
<evidence type="ECO:0000313" key="2">
    <source>
        <dbReference type="EMBL" id="TWI91250.1"/>
    </source>
</evidence>
<dbReference type="OrthoDB" id="1114031at2"/>
<protein>
    <recommendedName>
        <fullName evidence="4">Lipoprotein</fullName>
    </recommendedName>
</protein>
<accession>A0A562TE45</accession>
<keyword evidence="1" id="KW-0812">Transmembrane</keyword>
<gene>
    <name evidence="2" type="ORF">LX66_0615</name>
</gene>
<reference evidence="2 3" key="1">
    <citation type="journal article" date="2013" name="Stand. Genomic Sci.">
        <title>Genomic Encyclopedia of Type Strains, Phase I: The one thousand microbial genomes (KMG-I) project.</title>
        <authorList>
            <person name="Kyrpides N.C."/>
            <person name="Woyke T."/>
            <person name="Eisen J.A."/>
            <person name="Garrity G."/>
            <person name="Lilburn T.G."/>
            <person name="Beck B.J."/>
            <person name="Whitman W.B."/>
            <person name="Hugenholtz P."/>
            <person name="Klenk H.P."/>
        </authorList>
    </citation>
    <scope>NUCLEOTIDE SEQUENCE [LARGE SCALE GENOMIC DNA]</scope>
    <source>
        <strain evidence="2 3">DSM 13484</strain>
    </source>
</reference>
<dbReference type="PROSITE" id="PS51257">
    <property type="entry name" value="PROKAR_LIPOPROTEIN"/>
    <property type="match status" value="1"/>
</dbReference>
<dbReference type="RefSeq" id="WP_145710406.1">
    <property type="nucleotide sequence ID" value="NZ_BAAAFY010000001.1"/>
</dbReference>
<name>A0A562TE45_CHIJA</name>
<dbReference type="EMBL" id="VLLG01000002">
    <property type="protein sequence ID" value="TWI91250.1"/>
    <property type="molecule type" value="Genomic_DNA"/>
</dbReference>
<keyword evidence="3" id="KW-1185">Reference proteome</keyword>
<keyword evidence="1" id="KW-1133">Transmembrane helix</keyword>
<evidence type="ECO:0000313" key="3">
    <source>
        <dbReference type="Proteomes" id="UP000316778"/>
    </source>
</evidence>
<dbReference type="Proteomes" id="UP000316778">
    <property type="component" value="Unassembled WGS sequence"/>
</dbReference>
<feature type="transmembrane region" description="Helical" evidence="1">
    <location>
        <begin position="7"/>
        <end position="26"/>
    </location>
</feature>
<dbReference type="AlphaFoldDB" id="A0A562TE45"/>
<organism evidence="2 3">
    <name type="scientific">Chitinophaga japonensis</name>
    <name type="common">Flexibacter japonensis</name>
    <dbReference type="NCBI Taxonomy" id="104662"/>
    <lineage>
        <taxon>Bacteria</taxon>
        <taxon>Pseudomonadati</taxon>
        <taxon>Bacteroidota</taxon>
        <taxon>Chitinophagia</taxon>
        <taxon>Chitinophagales</taxon>
        <taxon>Chitinophagaceae</taxon>
        <taxon>Chitinophaga</taxon>
    </lineage>
</organism>
<proteinExistence type="predicted"/>
<evidence type="ECO:0000256" key="1">
    <source>
        <dbReference type="SAM" id="Phobius"/>
    </source>
</evidence>